<evidence type="ECO:0000313" key="2">
    <source>
        <dbReference type="EMBL" id="KAK2952327.1"/>
    </source>
</evidence>
<evidence type="ECO:0000256" key="1">
    <source>
        <dbReference type="SAM" id="MobiDB-lite"/>
    </source>
</evidence>
<keyword evidence="3" id="KW-1185">Reference proteome</keyword>
<dbReference type="EMBL" id="JARBJD010000105">
    <property type="protein sequence ID" value="KAK2952327.1"/>
    <property type="molecule type" value="Genomic_DNA"/>
</dbReference>
<comment type="caution">
    <text evidence="2">The sequence shown here is derived from an EMBL/GenBank/DDBJ whole genome shotgun (WGS) entry which is preliminary data.</text>
</comment>
<accession>A0ABQ9XIS4</accession>
<dbReference type="Proteomes" id="UP001281761">
    <property type="component" value="Unassembled WGS sequence"/>
</dbReference>
<proteinExistence type="predicted"/>
<gene>
    <name evidence="2" type="ORF">BLNAU_12737</name>
</gene>
<organism evidence="2 3">
    <name type="scientific">Blattamonas nauphoetae</name>
    <dbReference type="NCBI Taxonomy" id="2049346"/>
    <lineage>
        <taxon>Eukaryota</taxon>
        <taxon>Metamonada</taxon>
        <taxon>Preaxostyla</taxon>
        <taxon>Oxymonadida</taxon>
        <taxon>Blattamonas</taxon>
    </lineage>
</organism>
<feature type="region of interest" description="Disordered" evidence="1">
    <location>
        <begin position="1"/>
        <end position="28"/>
    </location>
</feature>
<feature type="compositionally biased region" description="Low complexity" evidence="1">
    <location>
        <begin position="1"/>
        <end position="21"/>
    </location>
</feature>
<dbReference type="InterPro" id="IPR011989">
    <property type="entry name" value="ARM-like"/>
</dbReference>
<name>A0ABQ9XIS4_9EUKA</name>
<protein>
    <submittedName>
        <fullName evidence="2">Uncharacterized protein</fullName>
    </submittedName>
</protein>
<reference evidence="2 3" key="1">
    <citation type="journal article" date="2022" name="bioRxiv">
        <title>Genomics of Preaxostyla Flagellates Illuminates Evolutionary Transitions and the Path Towards Mitochondrial Loss.</title>
        <authorList>
            <person name="Novak L.V.F."/>
            <person name="Treitli S.C."/>
            <person name="Pyrih J."/>
            <person name="Halakuc P."/>
            <person name="Pipaliya S.V."/>
            <person name="Vacek V."/>
            <person name="Brzon O."/>
            <person name="Soukal P."/>
            <person name="Eme L."/>
            <person name="Dacks J.B."/>
            <person name="Karnkowska A."/>
            <person name="Elias M."/>
            <person name="Hampl V."/>
        </authorList>
    </citation>
    <scope>NUCLEOTIDE SEQUENCE [LARGE SCALE GENOMIC DNA]</scope>
    <source>
        <strain evidence="2">NAU3</strain>
        <tissue evidence="2">Gut</tissue>
    </source>
</reference>
<evidence type="ECO:0000313" key="3">
    <source>
        <dbReference type="Proteomes" id="UP001281761"/>
    </source>
</evidence>
<sequence length="378" mass="41602">MFNHSFSQSSSQFGGNISQGQPDQLPPESALWQLYPSEQSQQQLINNLPKQMTECMSCDRLNGFQRGNGQFSSDQCLSLLTSPKFPDRNSSLLTVTNTVIEENGSDPSGTTTEAYLSYLTQAVLPKGKTTMEIHTQLNTIGYLVTCALSTASGGGDGQQVRKQDPFQDLYQLSPGPPRSFQNQPKIRLSVEAVSSILGFLVSNCAEPKAAGISLPIIADLCKLLNPALICARIFDLLNQEDPDLSVSQYKRGIIGKSSIAVNLLDWIHKEVLKQFGFSSIPFDVLVSGVKPFFTHKEQRVRQAIANIVGYIMYIEQNASQAILSSSWAHVYQKQITIESACNMEEVNVNFKKVIETAAKSCGQNDLQPPYRVSSECCL</sequence>
<dbReference type="Gene3D" id="1.25.10.10">
    <property type="entry name" value="Leucine-rich Repeat Variant"/>
    <property type="match status" value="1"/>
</dbReference>